<evidence type="ECO:0000313" key="10">
    <source>
        <dbReference type="Proteomes" id="UP001209540"/>
    </source>
</evidence>
<evidence type="ECO:0000256" key="7">
    <source>
        <dbReference type="ARBA" id="ARBA00037794"/>
    </source>
</evidence>
<dbReference type="Gene3D" id="3.40.50.300">
    <property type="entry name" value="P-loop containing nucleotide triphosphate hydrolases"/>
    <property type="match status" value="1"/>
</dbReference>
<organism evidence="9 10">
    <name type="scientific">Phascolomyces articulosus</name>
    <dbReference type="NCBI Taxonomy" id="60185"/>
    <lineage>
        <taxon>Eukaryota</taxon>
        <taxon>Fungi</taxon>
        <taxon>Fungi incertae sedis</taxon>
        <taxon>Mucoromycota</taxon>
        <taxon>Mucoromycotina</taxon>
        <taxon>Mucoromycetes</taxon>
        <taxon>Mucorales</taxon>
        <taxon>Lichtheimiaceae</taxon>
        <taxon>Phascolomyces</taxon>
    </lineage>
</organism>
<dbReference type="EMBL" id="JAIXMP010000013">
    <property type="protein sequence ID" value="KAI9263355.1"/>
    <property type="molecule type" value="Genomic_DNA"/>
</dbReference>
<evidence type="ECO:0000256" key="4">
    <source>
        <dbReference type="ARBA" id="ARBA00023136"/>
    </source>
</evidence>
<dbReference type="Pfam" id="PF00071">
    <property type="entry name" value="Ras"/>
    <property type="match status" value="1"/>
</dbReference>
<dbReference type="InterPro" id="IPR027417">
    <property type="entry name" value="P-loop_NTPase"/>
</dbReference>
<dbReference type="GO" id="GO:0000139">
    <property type="term" value="C:Golgi membrane"/>
    <property type="evidence" value="ECO:0007669"/>
    <property type="project" value="UniProtKB-SubCell"/>
</dbReference>
<comment type="similarity">
    <text evidence="1">Belongs to the small GTPase superfamily. Rab family.</text>
</comment>
<evidence type="ECO:0000256" key="3">
    <source>
        <dbReference type="ARBA" id="ARBA00023134"/>
    </source>
</evidence>
<dbReference type="SMART" id="SM00176">
    <property type="entry name" value="RAN"/>
    <property type="match status" value="1"/>
</dbReference>
<keyword evidence="10" id="KW-1185">Reference proteome</keyword>
<dbReference type="SMART" id="SM00175">
    <property type="entry name" value="RAB"/>
    <property type="match status" value="1"/>
</dbReference>
<comment type="caution">
    <text evidence="9">The sequence shown here is derived from an EMBL/GenBank/DDBJ whole genome shotgun (WGS) entry which is preliminary data.</text>
</comment>
<evidence type="ECO:0000256" key="6">
    <source>
        <dbReference type="ARBA" id="ARBA00023289"/>
    </source>
</evidence>
<dbReference type="GO" id="GO:0006887">
    <property type="term" value="P:exocytosis"/>
    <property type="evidence" value="ECO:0007669"/>
    <property type="project" value="UniProtKB-ARBA"/>
</dbReference>
<dbReference type="FunFam" id="3.40.50.300:FF:000067">
    <property type="entry name" value="ras-related protein RABA1f"/>
    <property type="match status" value="1"/>
</dbReference>
<keyword evidence="6" id="KW-0636">Prenylation</keyword>
<feature type="region of interest" description="Disordered" evidence="8">
    <location>
        <begin position="179"/>
        <end position="230"/>
    </location>
</feature>
<evidence type="ECO:0000313" key="9">
    <source>
        <dbReference type="EMBL" id="KAI9263355.1"/>
    </source>
</evidence>
<evidence type="ECO:0000256" key="1">
    <source>
        <dbReference type="ARBA" id="ARBA00006270"/>
    </source>
</evidence>
<keyword evidence="2" id="KW-0547">Nucleotide-binding</keyword>
<dbReference type="GO" id="GO:0005525">
    <property type="term" value="F:GTP binding"/>
    <property type="evidence" value="ECO:0007669"/>
    <property type="project" value="UniProtKB-KW"/>
</dbReference>
<dbReference type="AlphaFoldDB" id="A0AAD5KDV3"/>
<name>A0AAD5KDV3_9FUNG</name>
<proteinExistence type="inferred from homology"/>
<dbReference type="InterPro" id="IPR050209">
    <property type="entry name" value="Rab_GTPases_membrane_traffic"/>
</dbReference>
<keyword evidence="4" id="KW-0472">Membrane</keyword>
<dbReference type="PRINTS" id="PR00449">
    <property type="entry name" value="RASTRNSFRMNG"/>
</dbReference>
<evidence type="ECO:0000256" key="5">
    <source>
        <dbReference type="ARBA" id="ARBA00023288"/>
    </source>
</evidence>
<dbReference type="SMART" id="SM00173">
    <property type="entry name" value="RAS"/>
    <property type="match status" value="1"/>
</dbReference>
<dbReference type="SMART" id="SM00174">
    <property type="entry name" value="RHO"/>
    <property type="match status" value="1"/>
</dbReference>
<protein>
    <submittedName>
        <fullName evidence="9">GTP-binding protein</fullName>
    </submittedName>
</protein>
<keyword evidence="5" id="KW-0449">Lipoprotein</keyword>
<evidence type="ECO:0000256" key="2">
    <source>
        <dbReference type="ARBA" id="ARBA00022741"/>
    </source>
</evidence>
<dbReference type="SUPFAM" id="SSF52540">
    <property type="entry name" value="P-loop containing nucleoside triphosphate hydrolases"/>
    <property type="match status" value="1"/>
</dbReference>
<comment type="subcellular location">
    <subcellularLocation>
        <location evidence="7">Golgi apparatus membrane</location>
        <topology evidence="7">Lipid-anchor</topology>
    </subcellularLocation>
</comment>
<dbReference type="InterPro" id="IPR001806">
    <property type="entry name" value="Small_GTPase"/>
</dbReference>
<dbReference type="InterPro" id="IPR005225">
    <property type="entry name" value="Small_GTP-bd"/>
</dbReference>
<evidence type="ECO:0000256" key="8">
    <source>
        <dbReference type="SAM" id="MobiDB-lite"/>
    </source>
</evidence>
<reference evidence="9" key="2">
    <citation type="submission" date="2023-02" db="EMBL/GenBank/DDBJ databases">
        <authorList>
            <consortium name="DOE Joint Genome Institute"/>
            <person name="Mondo S.J."/>
            <person name="Chang Y."/>
            <person name="Wang Y."/>
            <person name="Ahrendt S."/>
            <person name="Andreopoulos W."/>
            <person name="Barry K."/>
            <person name="Beard J."/>
            <person name="Benny G.L."/>
            <person name="Blankenship S."/>
            <person name="Bonito G."/>
            <person name="Cuomo C."/>
            <person name="Desiro A."/>
            <person name="Gervers K.A."/>
            <person name="Hundley H."/>
            <person name="Kuo A."/>
            <person name="LaButti K."/>
            <person name="Lang B.F."/>
            <person name="Lipzen A."/>
            <person name="O'Donnell K."/>
            <person name="Pangilinan J."/>
            <person name="Reynolds N."/>
            <person name="Sandor L."/>
            <person name="Smith M.W."/>
            <person name="Tsang A."/>
            <person name="Grigoriev I.V."/>
            <person name="Stajich J.E."/>
            <person name="Spatafora J.W."/>
        </authorList>
    </citation>
    <scope>NUCLEOTIDE SEQUENCE</scope>
    <source>
        <strain evidence="9">RSA 2281</strain>
    </source>
</reference>
<keyword evidence="3" id="KW-0342">GTP-binding</keyword>
<dbReference type="Proteomes" id="UP001209540">
    <property type="component" value="Unassembled WGS sequence"/>
</dbReference>
<accession>A0AAD5KDV3</accession>
<dbReference type="CDD" id="cd01868">
    <property type="entry name" value="Rab11_like"/>
    <property type="match status" value="1"/>
</dbReference>
<dbReference type="PROSITE" id="PS51421">
    <property type="entry name" value="RAS"/>
    <property type="match status" value="1"/>
</dbReference>
<dbReference type="PROSITE" id="PS51420">
    <property type="entry name" value="RHO"/>
    <property type="match status" value="1"/>
</dbReference>
<dbReference type="GO" id="GO:0003924">
    <property type="term" value="F:GTPase activity"/>
    <property type="evidence" value="ECO:0007669"/>
    <property type="project" value="InterPro"/>
</dbReference>
<dbReference type="PANTHER" id="PTHR47979">
    <property type="entry name" value="DRAB11-RELATED"/>
    <property type="match status" value="1"/>
</dbReference>
<reference evidence="9" key="1">
    <citation type="journal article" date="2022" name="IScience">
        <title>Evolution of zygomycete secretomes and the origins of terrestrial fungal ecologies.</title>
        <authorList>
            <person name="Chang Y."/>
            <person name="Wang Y."/>
            <person name="Mondo S."/>
            <person name="Ahrendt S."/>
            <person name="Andreopoulos W."/>
            <person name="Barry K."/>
            <person name="Beard J."/>
            <person name="Benny G.L."/>
            <person name="Blankenship S."/>
            <person name="Bonito G."/>
            <person name="Cuomo C."/>
            <person name="Desiro A."/>
            <person name="Gervers K.A."/>
            <person name="Hundley H."/>
            <person name="Kuo A."/>
            <person name="LaButti K."/>
            <person name="Lang B.F."/>
            <person name="Lipzen A."/>
            <person name="O'Donnell K."/>
            <person name="Pangilinan J."/>
            <person name="Reynolds N."/>
            <person name="Sandor L."/>
            <person name="Smith M.E."/>
            <person name="Tsang A."/>
            <person name="Grigoriev I.V."/>
            <person name="Stajich J.E."/>
            <person name="Spatafora J.W."/>
        </authorList>
    </citation>
    <scope>NUCLEOTIDE SEQUENCE</scope>
    <source>
        <strain evidence="9">RSA 2281</strain>
    </source>
</reference>
<feature type="compositionally biased region" description="Low complexity" evidence="8">
    <location>
        <begin position="200"/>
        <end position="212"/>
    </location>
</feature>
<sequence length="230" mass="25333">MLSDDEYDYLFKLVLIGDSGVGKSNLLSRFTTNEFNLESKSTIGVEFATKNIEIDKHTIKAQIWDTSGQERYRAITGAYYRGAVGALVVYDITRQQSFQNVMHWLKELRDHASQEIVIMLIGNKVDLAETSRAVTIDEGGALAEQEGFLFMETSALDATNVEKAFDTVFDTIYANVPKKNKDSEGEGGVSGPTGGERIQLRPPSVRRLSRSSTSDEKNNKAQSSGGGCCQ</sequence>
<dbReference type="GO" id="GO:0016197">
    <property type="term" value="P:endosomal transport"/>
    <property type="evidence" value="ECO:0007669"/>
    <property type="project" value="UniProtKB-ARBA"/>
</dbReference>
<gene>
    <name evidence="9" type="ORF">BDA99DRAFT_551668</name>
</gene>
<dbReference type="NCBIfam" id="TIGR00231">
    <property type="entry name" value="small_GTP"/>
    <property type="match status" value="1"/>
</dbReference>
<dbReference type="PROSITE" id="PS51419">
    <property type="entry name" value="RAB"/>
    <property type="match status" value="1"/>
</dbReference>